<keyword evidence="3" id="KW-1185">Reference proteome</keyword>
<evidence type="ECO:0000256" key="1">
    <source>
        <dbReference type="SAM" id="MobiDB-lite"/>
    </source>
</evidence>
<evidence type="ECO:0000313" key="2">
    <source>
        <dbReference type="EMBL" id="OQE04738.1"/>
    </source>
</evidence>
<evidence type="ECO:0000313" key="3">
    <source>
        <dbReference type="Proteomes" id="UP000191518"/>
    </source>
</evidence>
<dbReference type="STRING" id="29845.A0A1V6RT32"/>
<gene>
    <name evidence="2" type="ORF">PENVUL_c030G09623</name>
</gene>
<dbReference type="AlphaFoldDB" id="A0A1V6RT32"/>
<dbReference type="Proteomes" id="UP000191518">
    <property type="component" value="Unassembled WGS sequence"/>
</dbReference>
<reference evidence="3" key="1">
    <citation type="journal article" date="2017" name="Nat. Microbiol.">
        <title>Global analysis of biosynthetic gene clusters reveals vast potential of secondary metabolite production in Penicillium species.</title>
        <authorList>
            <person name="Nielsen J.C."/>
            <person name="Grijseels S."/>
            <person name="Prigent S."/>
            <person name="Ji B."/>
            <person name="Dainat J."/>
            <person name="Nielsen K.F."/>
            <person name="Frisvad J.C."/>
            <person name="Workman M."/>
            <person name="Nielsen J."/>
        </authorList>
    </citation>
    <scope>NUCLEOTIDE SEQUENCE [LARGE SCALE GENOMIC DNA]</scope>
    <source>
        <strain evidence="3">IBT 29486</strain>
    </source>
</reference>
<comment type="caution">
    <text evidence="2">The sequence shown here is derived from an EMBL/GenBank/DDBJ whole genome shotgun (WGS) entry which is preliminary data.</text>
</comment>
<dbReference type="EMBL" id="MDYP01000030">
    <property type="protein sequence ID" value="OQE04738.1"/>
    <property type="molecule type" value="Genomic_DNA"/>
</dbReference>
<dbReference type="OrthoDB" id="4320247at2759"/>
<organism evidence="2 3">
    <name type="scientific">Penicillium vulpinum</name>
    <dbReference type="NCBI Taxonomy" id="29845"/>
    <lineage>
        <taxon>Eukaryota</taxon>
        <taxon>Fungi</taxon>
        <taxon>Dikarya</taxon>
        <taxon>Ascomycota</taxon>
        <taxon>Pezizomycotina</taxon>
        <taxon>Eurotiomycetes</taxon>
        <taxon>Eurotiomycetidae</taxon>
        <taxon>Eurotiales</taxon>
        <taxon>Aspergillaceae</taxon>
        <taxon>Penicillium</taxon>
    </lineage>
</organism>
<protein>
    <submittedName>
        <fullName evidence="2">Uncharacterized protein</fullName>
    </submittedName>
</protein>
<name>A0A1V6RT32_9EURO</name>
<proteinExistence type="predicted"/>
<sequence>MANFRTAMCLSRDSVASDPKTTAALGPVGPNTSKRAEHRRDTLVALQQVIRNMSLQRSLAENDIILQRAVLDNQIARLSTLDNSIQELQNVWENMAAGFGLDSKK</sequence>
<feature type="region of interest" description="Disordered" evidence="1">
    <location>
        <begin position="16"/>
        <end position="37"/>
    </location>
</feature>
<accession>A0A1V6RT32</accession>